<evidence type="ECO:0000256" key="1">
    <source>
        <dbReference type="SAM" id="SignalP"/>
    </source>
</evidence>
<dbReference type="EMBL" id="FUYZ01000005">
    <property type="protein sequence ID" value="SKB92300.1"/>
    <property type="molecule type" value="Genomic_DNA"/>
</dbReference>
<evidence type="ECO:0000259" key="2">
    <source>
        <dbReference type="Pfam" id="PF13568"/>
    </source>
</evidence>
<evidence type="ECO:0000313" key="3">
    <source>
        <dbReference type="EMBL" id="SKB92300.1"/>
    </source>
</evidence>
<dbReference type="Pfam" id="PF13568">
    <property type="entry name" value="OMP_b-brl_2"/>
    <property type="match status" value="1"/>
</dbReference>
<dbReference type="InterPro" id="IPR025665">
    <property type="entry name" value="Beta-barrel_OMP_2"/>
</dbReference>
<keyword evidence="4" id="KW-1185">Reference proteome</keyword>
<feature type="chain" id="PRO_5012482218" evidence="1">
    <location>
        <begin position="21"/>
        <end position="221"/>
    </location>
</feature>
<keyword evidence="1" id="KW-0732">Signal</keyword>
<dbReference type="OrthoDB" id="947434at2"/>
<dbReference type="RefSeq" id="WP_079667133.1">
    <property type="nucleotide sequence ID" value="NZ_FUYZ01000005.1"/>
</dbReference>
<evidence type="ECO:0000313" key="4">
    <source>
        <dbReference type="Proteomes" id="UP000191112"/>
    </source>
</evidence>
<protein>
    <submittedName>
        <fullName evidence="3">Outer membrane protein beta-barrel domain-containing protein</fullName>
    </submittedName>
</protein>
<dbReference type="STRING" id="619805.SAMN05660477_01896"/>
<sequence>MKKILIGTALSLAAMMQAQIDFSATRFGLTAGGTYSRIQNAHNPSGPRYSVMAGALALTPIGTDDQFYIQTEVLYFGAGEGGDKSVEDKKGWPHAVYANNYLSIPISFKTYFSENESEFFALAGPRFDFMISQNDKNPPPGKEYYSADSYGKAAKFNLGVGAGVGYSYKRQWEITARYDIHLMNVYPHLKDSVTEQGTKDPSVYSKKSEHIINVGISYIFQ</sequence>
<reference evidence="3 4" key="1">
    <citation type="submission" date="2017-02" db="EMBL/GenBank/DDBJ databases">
        <authorList>
            <person name="Peterson S.W."/>
        </authorList>
    </citation>
    <scope>NUCLEOTIDE SEQUENCE [LARGE SCALE GENOMIC DNA]</scope>
    <source>
        <strain evidence="3 4">DSM 22323</strain>
    </source>
</reference>
<gene>
    <name evidence="3" type="ORF">SAMN05660477_01896</name>
</gene>
<dbReference type="AlphaFoldDB" id="A0A1T5F843"/>
<proteinExistence type="predicted"/>
<name>A0A1T5F843_9FLAO</name>
<dbReference type="Proteomes" id="UP000191112">
    <property type="component" value="Unassembled WGS sequence"/>
</dbReference>
<feature type="domain" description="Outer membrane protein beta-barrel" evidence="2">
    <location>
        <begin position="18"/>
        <end position="185"/>
    </location>
</feature>
<organism evidence="3 4">
    <name type="scientific">Soonwooa buanensis</name>
    <dbReference type="NCBI Taxonomy" id="619805"/>
    <lineage>
        <taxon>Bacteria</taxon>
        <taxon>Pseudomonadati</taxon>
        <taxon>Bacteroidota</taxon>
        <taxon>Flavobacteriia</taxon>
        <taxon>Flavobacteriales</taxon>
        <taxon>Weeksellaceae</taxon>
        <taxon>Chryseobacterium group</taxon>
        <taxon>Soonwooa</taxon>
    </lineage>
</organism>
<accession>A0A1T5F843</accession>
<feature type="signal peptide" evidence="1">
    <location>
        <begin position="1"/>
        <end position="20"/>
    </location>
</feature>